<feature type="region of interest" description="Disordered" evidence="1">
    <location>
        <begin position="420"/>
        <end position="445"/>
    </location>
</feature>
<feature type="compositionally biased region" description="Low complexity" evidence="1">
    <location>
        <begin position="10"/>
        <end position="44"/>
    </location>
</feature>
<reference evidence="2 3" key="1">
    <citation type="submission" date="2017-02" db="EMBL/GenBank/DDBJ databases">
        <title>Genomes of Trichoderma spp. with biocontrol activity.</title>
        <authorList>
            <person name="Gardiner D."/>
            <person name="Kazan K."/>
            <person name="Vos C."/>
            <person name="Harvey P."/>
        </authorList>
    </citation>
    <scope>NUCLEOTIDE SEQUENCE [LARGE SCALE GENOMIC DNA]</scope>
    <source>
        <strain evidence="2 3">A5MH</strain>
    </source>
</reference>
<comment type="caution">
    <text evidence="2">The sequence shown here is derived from an EMBL/GenBank/DDBJ whole genome shotgun (WGS) entry which is preliminary data.</text>
</comment>
<feature type="compositionally biased region" description="Polar residues" evidence="1">
    <location>
        <begin position="294"/>
        <end position="307"/>
    </location>
</feature>
<accession>A0A2K0SWB0</accession>
<evidence type="ECO:0000313" key="2">
    <source>
        <dbReference type="EMBL" id="PNP37556.1"/>
    </source>
</evidence>
<organism evidence="2 3">
    <name type="scientific">Trichoderma gamsii</name>
    <dbReference type="NCBI Taxonomy" id="398673"/>
    <lineage>
        <taxon>Eukaryota</taxon>
        <taxon>Fungi</taxon>
        <taxon>Dikarya</taxon>
        <taxon>Ascomycota</taxon>
        <taxon>Pezizomycotina</taxon>
        <taxon>Sordariomycetes</taxon>
        <taxon>Hypocreomycetidae</taxon>
        <taxon>Hypocreales</taxon>
        <taxon>Hypocreaceae</taxon>
        <taxon>Trichoderma</taxon>
    </lineage>
</organism>
<feature type="region of interest" description="Disordered" evidence="1">
    <location>
        <begin position="288"/>
        <end position="391"/>
    </location>
</feature>
<feature type="compositionally biased region" description="Low complexity" evidence="1">
    <location>
        <begin position="371"/>
        <end position="386"/>
    </location>
</feature>
<gene>
    <name evidence="2" type="ORF">TGAMA5MH_10497</name>
</gene>
<dbReference type="EMBL" id="MTYH01000142">
    <property type="protein sequence ID" value="PNP37556.1"/>
    <property type="molecule type" value="Genomic_DNA"/>
</dbReference>
<evidence type="ECO:0000313" key="3">
    <source>
        <dbReference type="Proteomes" id="UP000236546"/>
    </source>
</evidence>
<sequence length="540" mass="57105">MSLPTSGPGAQSEFQSQFQSQSQSQPGSQPGSQPQSEPQSQPQPHAQPQPPAQQQSAPSALLLRPSEHRDRGNPLPLFSFQQPNPSPTSTSLVPSTAEGKPIPVDDSTVEYRTSALRELNHNFPSHRYAKSTGAQSSTYSEPVIVRSYYPPLPSSRPTSSSRGPAIHGGSISGSGVGAGSQVGRFAEAVAGGLPLPSRLVSGEHGMLSTMVLSFGKKPVNGRVEDEARLPPIDAFSFKSFMDNIEAQGGGLAGDISADLDRIAEICARSRYSLSNQYEVHYTPHGSGASFLHPSAQSNDSQGPTLQAVSAEDEHSVAASSTRRKRRMARRNSRAVGTLETIISSSRSSDEEQASRKKSAAEIAEEVRGRSAQKSSGHSSASSSSSGTLDEHRDLHLEDQAAPKKSASSLALIDASTRHNGVAVDSPRTSATGLVSEPAQPQESTSQLEIRTAASEVAEGQPVVVKDTPHHPKRLGHSVAKGAITPIGTDIASGGILSIINGWMPWRPSSPFIHHRGLAEGSLRELLRSTEPKGKGPEILQ</sequence>
<name>A0A2K0SWB0_9HYPO</name>
<evidence type="ECO:0000256" key="1">
    <source>
        <dbReference type="SAM" id="MobiDB-lite"/>
    </source>
</evidence>
<dbReference type="OrthoDB" id="5339332at2759"/>
<proteinExistence type="predicted"/>
<dbReference type="AlphaFoldDB" id="A0A2K0SWB0"/>
<feature type="compositionally biased region" description="Low complexity" evidence="1">
    <location>
        <begin position="87"/>
        <end position="96"/>
    </location>
</feature>
<feature type="compositionally biased region" description="Polar residues" evidence="1">
    <location>
        <begin position="426"/>
        <end position="445"/>
    </location>
</feature>
<dbReference type="Proteomes" id="UP000236546">
    <property type="component" value="Unassembled WGS sequence"/>
</dbReference>
<feature type="compositionally biased region" description="Low complexity" evidence="1">
    <location>
        <begin position="155"/>
        <end position="169"/>
    </location>
</feature>
<feature type="compositionally biased region" description="Basic residues" evidence="1">
    <location>
        <begin position="321"/>
        <end position="332"/>
    </location>
</feature>
<protein>
    <submittedName>
        <fullName evidence="2">Uncharacterized protein</fullName>
    </submittedName>
</protein>
<feature type="region of interest" description="Disordered" evidence="1">
    <location>
        <begin position="1"/>
        <end position="105"/>
    </location>
</feature>
<feature type="region of interest" description="Disordered" evidence="1">
    <location>
        <begin position="150"/>
        <end position="172"/>
    </location>
</feature>